<evidence type="ECO:0000256" key="2">
    <source>
        <dbReference type="SAM" id="Phobius"/>
    </source>
</evidence>
<name>A0ABR3R2M1_9PLEO</name>
<accession>A0ABR3R2M1</accession>
<keyword evidence="2" id="KW-0812">Transmembrane</keyword>
<organism evidence="3 4">
    <name type="scientific">Paraconiothyrium brasiliense</name>
    <dbReference type="NCBI Taxonomy" id="300254"/>
    <lineage>
        <taxon>Eukaryota</taxon>
        <taxon>Fungi</taxon>
        <taxon>Dikarya</taxon>
        <taxon>Ascomycota</taxon>
        <taxon>Pezizomycotina</taxon>
        <taxon>Dothideomycetes</taxon>
        <taxon>Pleosporomycetidae</taxon>
        <taxon>Pleosporales</taxon>
        <taxon>Massarineae</taxon>
        <taxon>Didymosphaeriaceae</taxon>
        <taxon>Paraconiothyrium</taxon>
    </lineage>
</organism>
<evidence type="ECO:0000313" key="3">
    <source>
        <dbReference type="EMBL" id="KAL1598637.1"/>
    </source>
</evidence>
<dbReference type="Proteomes" id="UP001521785">
    <property type="component" value="Unassembled WGS sequence"/>
</dbReference>
<keyword evidence="2" id="KW-1133">Transmembrane helix</keyword>
<evidence type="ECO:0000256" key="1">
    <source>
        <dbReference type="SAM" id="MobiDB-lite"/>
    </source>
</evidence>
<keyword evidence="2" id="KW-0472">Membrane</keyword>
<feature type="compositionally biased region" description="Basic and acidic residues" evidence="1">
    <location>
        <begin position="72"/>
        <end position="85"/>
    </location>
</feature>
<proteinExistence type="predicted"/>
<dbReference type="EMBL" id="JAKJXO020000011">
    <property type="protein sequence ID" value="KAL1598637.1"/>
    <property type="molecule type" value="Genomic_DNA"/>
</dbReference>
<keyword evidence="4" id="KW-1185">Reference proteome</keyword>
<protein>
    <submittedName>
        <fullName evidence="3">Uncharacterized protein</fullName>
    </submittedName>
</protein>
<reference evidence="3 4" key="1">
    <citation type="submission" date="2024-02" db="EMBL/GenBank/DDBJ databases">
        <title>De novo assembly and annotation of 12 fungi associated with fruit tree decline syndrome in Ontario, Canada.</title>
        <authorList>
            <person name="Sulman M."/>
            <person name="Ellouze W."/>
            <person name="Ilyukhin E."/>
        </authorList>
    </citation>
    <scope>NUCLEOTIDE SEQUENCE [LARGE SCALE GENOMIC DNA]</scope>
    <source>
        <strain evidence="3 4">M42-189</strain>
    </source>
</reference>
<evidence type="ECO:0000313" key="4">
    <source>
        <dbReference type="Proteomes" id="UP001521785"/>
    </source>
</evidence>
<feature type="transmembrane region" description="Helical" evidence="2">
    <location>
        <begin position="121"/>
        <end position="141"/>
    </location>
</feature>
<gene>
    <name evidence="3" type="ORF">SLS60_007777</name>
</gene>
<feature type="region of interest" description="Disordered" evidence="1">
    <location>
        <begin position="69"/>
        <end position="89"/>
    </location>
</feature>
<sequence>MPSSTMWTTVLQTTAIYTAANVLTHHASKILLWDLFENPGMMNFTAAVINATTPTTALAYTGEGPFANGVSDESKLEDDSKERSNKTNGLPFQITITNGTALNENVSAAKEQKEQFYTKELPLGVFTYFVMCTLQYVWLIWLERLLPARSRRREVMVKENGEMSEDREEVVVKKWIAQGRVHRASLNWCNTLAKWVLSLTVGRVWWFGVLHIVRRSLRLESPKKIRGDMLGVVAKNFAGSFISITPLAELIAFVAIPAYKQIVFVAGADLACQIFFVTVVRQFASWAVQTEFAQELLRNVTEMVDGTNEAERYAALKNEL</sequence>
<comment type="caution">
    <text evidence="3">The sequence shown here is derived from an EMBL/GenBank/DDBJ whole genome shotgun (WGS) entry which is preliminary data.</text>
</comment>